<organism evidence="2 3">
    <name type="scientific">Microlunatus panaciterrae</name>
    <dbReference type="NCBI Taxonomy" id="400768"/>
    <lineage>
        <taxon>Bacteria</taxon>
        <taxon>Bacillati</taxon>
        <taxon>Actinomycetota</taxon>
        <taxon>Actinomycetes</taxon>
        <taxon>Propionibacteriales</taxon>
        <taxon>Propionibacteriaceae</taxon>
        <taxon>Microlunatus</taxon>
    </lineage>
</organism>
<gene>
    <name evidence="2" type="ORF">JOE57_002818</name>
</gene>
<dbReference type="Proteomes" id="UP000704762">
    <property type="component" value="Unassembled WGS sequence"/>
</dbReference>
<comment type="caution">
    <text evidence="2">The sequence shown here is derived from an EMBL/GenBank/DDBJ whole genome shotgun (WGS) entry which is preliminary data.</text>
</comment>
<keyword evidence="3" id="KW-1185">Reference proteome</keyword>
<keyword evidence="1" id="KW-0472">Membrane</keyword>
<keyword evidence="1" id="KW-0812">Transmembrane</keyword>
<evidence type="ECO:0000256" key="1">
    <source>
        <dbReference type="SAM" id="Phobius"/>
    </source>
</evidence>
<evidence type="ECO:0000313" key="3">
    <source>
        <dbReference type="Proteomes" id="UP000704762"/>
    </source>
</evidence>
<dbReference type="EMBL" id="JAFBCF010000001">
    <property type="protein sequence ID" value="MBM7799897.1"/>
    <property type="molecule type" value="Genomic_DNA"/>
</dbReference>
<proteinExistence type="predicted"/>
<name>A0ABS2RN22_9ACTN</name>
<keyword evidence="1" id="KW-1133">Transmembrane helix</keyword>
<feature type="transmembrane region" description="Helical" evidence="1">
    <location>
        <begin position="29"/>
        <end position="47"/>
    </location>
</feature>
<evidence type="ECO:0000313" key="2">
    <source>
        <dbReference type="EMBL" id="MBM7799897.1"/>
    </source>
</evidence>
<accession>A0ABS2RN22</accession>
<protein>
    <submittedName>
        <fullName evidence="2">Uncharacterized protein</fullName>
    </submittedName>
</protein>
<reference evidence="2 3" key="1">
    <citation type="submission" date="2021-01" db="EMBL/GenBank/DDBJ databases">
        <title>Sequencing the genomes of 1000 actinobacteria strains.</title>
        <authorList>
            <person name="Klenk H.-P."/>
        </authorList>
    </citation>
    <scope>NUCLEOTIDE SEQUENCE [LARGE SCALE GENOMIC DNA]</scope>
    <source>
        <strain evidence="2 3">DSM 18662</strain>
    </source>
</reference>
<sequence>MSELLSMLVPLETLPGWPVAENPSFVQEWGLLIGIPALICVVIILLAKAPTLARASRKSPVAVQETLWLGAGSTEAKALEGTAGPREVGGASARW</sequence>
<dbReference type="RefSeq" id="WP_204918939.1">
    <property type="nucleotide sequence ID" value="NZ_BAAAQP010000003.1"/>
</dbReference>